<dbReference type="GO" id="GO:0005886">
    <property type="term" value="C:plasma membrane"/>
    <property type="evidence" value="ECO:0007669"/>
    <property type="project" value="UniProtKB-SubCell"/>
</dbReference>
<dbReference type="GO" id="GO:0008654">
    <property type="term" value="P:phospholipid biosynthetic process"/>
    <property type="evidence" value="ECO:0007669"/>
    <property type="project" value="UniProtKB-UniRule"/>
</dbReference>
<keyword evidence="5 11" id="KW-0812">Transmembrane</keyword>
<proteinExistence type="inferred from homology"/>
<keyword evidence="14" id="KW-1185">Reference proteome</keyword>
<keyword evidence="7 11" id="KW-0443">Lipid metabolism</keyword>
<dbReference type="NCBIfam" id="TIGR00023">
    <property type="entry name" value="glycerol-3-phosphate 1-O-acyltransferase PlsY"/>
    <property type="match status" value="1"/>
</dbReference>
<keyword evidence="6 11" id="KW-1133">Transmembrane helix</keyword>
<comment type="catalytic activity">
    <reaction evidence="11">
        <text>an acyl phosphate + sn-glycerol 3-phosphate = a 1-acyl-sn-glycero-3-phosphate + phosphate</text>
        <dbReference type="Rhea" id="RHEA:34075"/>
        <dbReference type="ChEBI" id="CHEBI:43474"/>
        <dbReference type="ChEBI" id="CHEBI:57597"/>
        <dbReference type="ChEBI" id="CHEBI:57970"/>
        <dbReference type="ChEBI" id="CHEBI:59918"/>
        <dbReference type="EC" id="2.3.1.275"/>
    </reaction>
</comment>
<dbReference type="InterPro" id="IPR003811">
    <property type="entry name" value="G3P_acylTferase_PlsY"/>
</dbReference>
<dbReference type="HAMAP" id="MF_01043">
    <property type="entry name" value="PlsY"/>
    <property type="match status" value="1"/>
</dbReference>
<dbReference type="RefSeq" id="WP_095062962.1">
    <property type="nucleotide sequence ID" value="NZ_FXUV02000040.1"/>
</dbReference>
<keyword evidence="4 11" id="KW-0808">Transferase</keyword>
<feature type="transmembrane region" description="Helical" evidence="11">
    <location>
        <begin position="79"/>
        <end position="100"/>
    </location>
</feature>
<dbReference type="EC" id="2.3.1.275" evidence="11"/>
<gene>
    <name evidence="11 13" type="primary">plsY</name>
    <name evidence="12" type="ORF">KEBURONENSIS_01686</name>
    <name evidence="13" type="ORF">KEBURONENSIS_01721</name>
</gene>
<comment type="similarity">
    <text evidence="11">Belongs to the PlsY family.</text>
</comment>
<evidence type="ECO:0000256" key="6">
    <source>
        <dbReference type="ARBA" id="ARBA00022989"/>
    </source>
</evidence>
<dbReference type="Proteomes" id="UP000215450">
    <property type="component" value="Unassembled WGS sequence"/>
</dbReference>
<dbReference type="UniPathway" id="UPA00085"/>
<dbReference type="PANTHER" id="PTHR30309">
    <property type="entry name" value="INNER MEMBRANE PROTEIN YGIH"/>
    <property type="match status" value="1"/>
</dbReference>
<accession>A0A238TEJ2</accession>
<evidence type="ECO:0000256" key="8">
    <source>
        <dbReference type="ARBA" id="ARBA00023136"/>
    </source>
</evidence>
<keyword evidence="1 11" id="KW-1003">Cell membrane</keyword>
<evidence type="ECO:0000256" key="7">
    <source>
        <dbReference type="ARBA" id="ARBA00023098"/>
    </source>
</evidence>
<keyword evidence="10 11" id="KW-1208">Phospholipid metabolism</keyword>
<dbReference type="GO" id="GO:0043772">
    <property type="term" value="F:acyl-phosphate glycerol-3-phosphate acyltransferase activity"/>
    <property type="evidence" value="ECO:0007669"/>
    <property type="project" value="UniProtKB-UniRule"/>
</dbReference>
<keyword evidence="2 11" id="KW-0444">Lipid biosynthesis</keyword>
<comment type="pathway">
    <text evidence="11">Lipid metabolism; phospholipid metabolism.</text>
</comment>
<feature type="transmembrane region" description="Helical" evidence="11">
    <location>
        <begin position="6"/>
        <end position="24"/>
    </location>
</feature>
<dbReference type="OrthoDB" id="9777124at2"/>
<comment type="subcellular location">
    <subcellularLocation>
        <location evidence="11">Cell membrane</location>
        <topology evidence="11">Multi-pass membrane protein</topology>
    </subcellularLocation>
</comment>
<evidence type="ECO:0000256" key="11">
    <source>
        <dbReference type="HAMAP-Rule" id="MF_01043"/>
    </source>
</evidence>
<dbReference type="SMART" id="SM01207">
    <property type="entry name" value="G3P_acyltransf"/>
    <property type="match status" value="1"/>
</dbReference>
<evidence type="ECO:0000256" key="2">
    <source>
        <dbReference type="ARBA" id="ARBA00022516"/>
    </source>
</evidence>
<evidence type="ECO:0000313" key="13">
    <source>
        <dbReference type="EMBL" id="SNB77099.1"/>
    </source>
</evidence>
<evidence type="ECO:0000256" key="9">
    <source>
        <dbReference type="ARBA" id="ARBA00023209"/>
    </source>
</evidence>
<keyword evidence="3" id="KW-0997">Cell inner membrane</keyword>
<dbReference type="AlphaFoldDB" id="A0A238TEJ2"/>
<dbReference type="EMBL" id="FXUV02000040">
    <property type="protein sequence ID" value="SNB77099.1"/>
    <property type="molecule type" value="Genomic_DNA"/>
</dbReference>
<evidence type="ECO:0000313" key="14">
    <source>
        <dbReference type="Proteomes" id="UP000215450"/>
    </source>
</evidence>
<evidence type="ECO:0000313" key="12">
    <source>
        <dbReference type="EMBL" id="SMQ12869.1"/>
    </source>
</evidence>
<dbReference type="Pfam" id="PF02660">
    <property type="entry name" value="G3P_acyltransf"/>
    <property type="match status" value="1"/>
</dbReference>
<feature type="transmembrane region" description="Helical" evidence="11">
    <location>
        <begin position="54"/>
        <end position="73"/>
    </location>
</feature>
<name>A0A238TEJ2_9NEIS</name>
<feature type="transmembrane region" description="Helical" evidence="11">
    <location>
        <begin position="157"/>
        <end position="181"/>
    </location>
</feature>
<feature type="transmembrane region" description="Helical" evidence="11">
    <location>
        <begin position="112"/>
        <end position="137"/>
    </location>
</feature>
<organism evidence="13 14">
    <name type="scientific">Kingella negevensis</name>
    <dbReference type="NCBI Taxonomy" id="1522312"/>
    <lineage>
        <taxon>Bacteria</taxon>
        <taxon>Pseudomonadati</taxon>
        <taxon>Pseudomonadota</taxon>
        <taxon>Betaproteobacteria</taxon>
        <taxon>Neisseriales</taxon>
        <taxon>Neisseriaceae</taxon>
        <taxon>Kingella</taxon>
    </lineage>
</organism>
<evidence type="ECO:0000256" key="3">
    <source>
        <dbReference type="ARBA" id="ARBA00022519"/>
    </source>
</evidence>
<evidence type="ECO:0000256" key="1">
    <source>
        <dbReference type="ARBA" id="ARBA00022475"/>
    </source>
</evidence>
<keyword evidence="8 11" id="KW-0472">Membrane</keyword>
<sequence length="205" mass="21426">MFLLEIMVVVVAYLVGSLSAALIVSKKFGMPDPRTYGSGNPGASNMLRSGRKDAAAWTLFGDALKGLVVVAIARCLMAAVGLPAGAVGLAAIAVVLGHMYPIFFGFRGGKGVATALGVLLGMSLVTTLWIVAIWAVVAFKFKKSSMAALVAAAAAPFAAFIIIPQPTWGWSITLIAILVIYRHRDNINRMKAGNELGIGEPAKPL</sequence>
<comment type="function">
    <text evidence="11">Catalyzes the transfer of an acyl group from acyl-phosphate (acyl-PO(4)) to glycerol-3-phosphate (G3P) to form lysophosphatidic acid (LPA). This enzyme utilizes acyl-phosphate as fatty acyl donor, but not acyl-CoA or acyl-ACP.</text>
</comment>
<evidence type="ECO:0000256" key="10">
    <source>
        <dbReference type="ARBA" id="ARBA00023264"/>
    </source>
</evidence>
<protein>
    <recommendedName>
        <fullName evidence="11">Glycerol-3-phosphate acyltransferase</fullName>
    </recommendedName>
    <alternativeName>
        <fullName evidence="11">Acyl-PO4 G3P acyltransferase</fullName>
    </alternativeName>
    <alternativeName>
        <fullName evidence="11">Acyl-phosphate--glycerol-3-phosphate acyltransferase</fullName>
    </alternativeName>
    <alternativeName>
        <fullName evidence="11">G3P acyltransferase</fullName>
        <shortName evidence="11">GPAT</shortName>
        <ecNumber evidence="11">2.3.1.275</ecNumber>
    </alternativeName>
    <alternativeName>
        <fullName evidence="11">Lysophosphatidic acid synthase</fullName>
        <shortName evidence="11">LPA synthase</shortName>
    </alternativeName>
</protein>
<dbReference type="EMBL" id="FXUV01000034">
    <property type="protein sequence ID" value="SMQ12869.1"/>
    <property type="molecule type" value="Genomic_DNA"/>
</dbReference>
<keyword evidence="13" id="KW-0012">Acyltransferase</keyword>
<reference evidence="12" key="1">
    <citation type="submission" date="2017-05" db="EMBL/GenBank/DDBJ databases">
        <authorList>
            <person name="Song R."/>
            <person name="Chenine A.L."/>
            <person name="Ruprecht R.M."/>
        </authorList>
    </citation>
    <scope>NUCLEOTIDE SEQUENCE</scope>
    <source>
        <strain evidence="12">Kingella_eburonensis</strain>
    </source>
</reference>
<keyword evidence="9 11" id="KW-0594">Phospholipid biosynthesis</keyword>
<reference evidence="13 14" key="2">
    <citation type="submission" date="2017-06" db="EMBL/GenBank/DDBJ databases">
        <authorList>
            <person name="Kim H.J."/>
            <person name="Triplett B.A."/>
        </authorList>
    </citation>
    <scope>NUCLEOTIDE SEQUENCE [LARGE SCALE GENOMIC DNA]</scope>
    <source>
        <strain evidence="13">Kingella_eburonensis</strain>
    </source>
</reference>
<evidence type="ECO:0000256" key="5">
    <source>
        <dbReference type="ARBA" id="ARBA00022692"/>
    </source>
</evidence>
<comment type="subunit">
    <text evidence="11">Probably interacts with PlsX.</text>
</comment>
<evidence type="ECO:0000256" key="4">
    <source>
        <dbReference type="ARBA" id="ARBA00022679"/>
    </source>
</evidence>
<dbReference type="STRING" id="1522312.GCA_900177895_01752"/>
<dbReference type="PANTHER" id="PTHR30309:SF0">
    <property type="entry name" value="GLYCEROL-3-PHOSPHATE ACYLTRANSFERASE-RELATED"/>
    <property type="match status" value="1"/>
</dbReference>